<reference evidence="2" key="1">
    <citation type="journal article" date="2014" name="Science">
        <title>Ancient hybridizations among the ancestral genomes of bread wheat.</title>
        <authorList>
            <consortium name="International Wheat Genome Sequencing Consortium,"/>
            <person name="Marcussen T."/>
            <person name="Sandve S.R."/>
            <person name="Heier L."/>
            <person name="Spannagl M."/>
            <person name="Pfeifer M."/>
            <person name="Jakobsen K.S."/>
            <person name="Wulff B.B."/>
            <person name="Steuernagel B."/>
            <person name="Mayer K.F."/>
            <person name="Olsen O.A."/>
        </authorList>
    </citation>
    <scope>NUCLEOTIDE SEQUENCE [LARGE SCALE GENOMIC DNA]</scope>
    <source>
        <strain evidence="2">cv. AL8/78</strain>
    </source>
</reference>
<organism evidence="1 2">
    <name type="scientific">Aegilops tauschii subsp. strangulata</name>
    <name type="common">Goatgrass</name>
    <dbReference type="NCBI Taxonomy" id="200361"/>
    <lineage>
        <taxon>Eukaryota</taxon>
        <taxon>Viridiplantae</taxon>
        <taxon>Streptophyta</taxon>
        <taxon>Embryophyta</taxon>
        <taxon>Tracheophyta</taxon>
        <taxon>Spermatophyta</taxon>
        <taxon>Magnoliopsida</taxon>
        <taxon>Liliopsida</taxon>
        <taxon>Poales</taxon>
        <taxon>Poaceae</taxon>
        <taxon>BOP clade</taxon>
        <taxon>Pooideae</taxon>
        <taxon>Triticodae</taxon>
        <taxon>Triticeae</taxon>
        <taxon>Triticinae</taxon>
        <taxon>Aegilops</taxon>
    </lineage>
</organism>
<dbReference type="AlphaFoldDB" id="A0A453N3R7"/>
<protein>
    <submittedName>
        <fullName evidence="1">Uncharacterized protein</fullName>
    </submittedName>
</protein>
<sequence length="77" mass="8680">EIKGHNHSFSSNRGLHHLFDHLLALKMIGPLLGKLATGTSFLTTELLTSDSRWHDKRLVIIIHFVGLVRGNGRSRRV</sequence>
<dbReference type="Proteomes" id="UP000015105">
    <property type="component" value="Chromosome 6D"/>
</dbReference>
<reference evidence="2" key="2">
    <citation type="journal article" date="2017" name="Nat. Plants">
        <title>The Aegilops tauschii genome reveals multiple impacts of transposons.</title>
        <authorList>
            <person name="Zhao G."/>
            <person name="Zou C."/>
            <person name="Li K."/>
            <person name="Wang K."/>
            <person name="Li T."/>
            <person name="Gao L."/>
            <person name="Zhang X."/>
            <person name="Wang H."/>
            <person name="Yang Z."/>
            <person name="Liu X."/>
            <person name="Jiang W."/>
            <person name="Mao L."/>
            <person name="Kong X."/>
            <person name="Jiao Y."/>
            <person name="Jia J."/>
        </authorList>
    </citation>
    <scope>NUCLEOTIDE SEQUENCE [LARGE SCALE GENOMIC DNA]</scope>
    <source>
        <strain evidence="2">cv. AL8/78</strain>
    </source>
</reference>
<evidence type="ECO:0000313" key="2">
    <source>
        <dbReference type="Proteomes" id="UP000015105"/>
    </source>
</evidence>
<evidence type="ECO:0000313" key="1">
    <source>
        <dbReference type="EnsemblPlants" id="AET6Gv20214700.4"/>
    </source>
</evidence>
<reference evidence="1" key="3">
    <citation type="journal article" date="2017" name="Nature">
        <title>Genome sequence of the progenitor of the wheat D genome Aegilops tauschii.</title>
        <authorList>
            <person name="Luo M.C."/>
            <person name="Gu Y.Q."/>
            <person name="Puiu D."/>
            <person name="Wang H."/>
            <person name="Twardziok S.O."/>
            <person name="Deal K.R."/>
            <person name="Huo N."/>
            <person name="Zhu T."/>
            <person name="Wang L."/>
            <person name="Wang Y."/>
            <person name="McGuire P.E."/>
            <person name="Liu S."/>
            <person name="Long H."/>
            <person name="Ramasamy R.K."/>
            <person name="Rodriguez J.C."/>
            <person name="Van S.L."/>
            <person name="Yuan L."/>
            <person name="Wang Z."/>
            <person name="Xia Z."/>
            <person name="Xiao L."/>
            <person name="Anderson O.D."/>
            <person name="Ouyang S."/>
            <person name="Liang Y."/>
            <person name="Zimin A.V."/>
            <person name="Pertea G."/>
            <person name="Qi P."/>
            <person name="Bennetzen J.L."/>
            <person name="Dai X."/>
            <person name="Dawson M.W."/>
            <person name="Muller H.G."/>
            <person name="Kugler K."/>
            <person name="Rivarola-Duarte L."/>
            <person name="Spannagl M."/>
            <person name="Mayer K.F.X."/>
            <person name="Lu F.H."/>
            <person name="Bevan M.W."/>
            <person name="Leroy P."/>
            <person name="Li P."/>
            <person name="You F.M."/>
            <person name="Sun Q."/>
            <person name="Liu Z."/>
            <person name="Lyons E."/>
            <person name="Wicker T."/>
            <person name="Salzberg S.L."/>
            <person name="Devos K.M."/>
            <person name="Dvorak J."/>
        </authorList>
    </citation>
    <scope>NUCLEOTIDE SEQUENCE [LARGE SCALE GENOMIC DNA]</scope>
    <source>
        <strain evidence="1">cv. AL8/78</strain>
    </source>
</reference>
<proteinExistence type="predicted"/>
<name>A0A453N3R7_AEGTS</name>
<reference evidence="1" key="5">
    <citation type="journal article" date="2021" name="G3 (Bethesda)">
        <title>Aegilops tauschii genome assembly Aet v5.0 features greater sequence contiguity and improved annotation.</title>
        <authorList>
            <person name="Wang L."/>
            <person name="Zhu T."/>
            <person name="Rodriguez J.C."/>
            <person name="Deal K.R."/>
            <person name="Dubcovsky J."/>
            <person name="McGuire P.E."/>
            <person name="Lux T."/>
            <person name="Spannagl M."/>
            <person name="Mayer K.F.X."/>
            <person name="Baldrich P."/>
            <person name="Meyers B.C."/>
            <person name="Huo N."/>
            <person name="Gu Y.Q."/>
            <person name="Zhou H."/>
            <person name="Devos K.M."/>
            <person name="Bennetzen J.L."/>
            <person name="Unver T."/>
            <person name="Budak H."/>
            <person name="Gulick P.J."/>
            <person name="Galiba G."/>
            <person name="Kalapos B."/>
            <person name="Nelson D.R."/>
            <person name="Li P."/>
            <person name="You F.M."/>
            <person name="Luo M.C."/>
            <person name="Dvorak J."/>
        </authorList>
    </citation>
    <scope>NUCLEOTIDE SEQUENCE [LARGE SCALE GENOMIC DNA]</scope>
    <source>
        <strain evidence="1">cv. AL8/78</strain>
    </source>
</reference>
<accession>A0A453N3R7</accession>
<dbReference type="EnsemblPlants" id="AET6Gv20214700.4">
    <property type="protein sequence ID" value="AET6Gv20214700.4"/>
    <property type="gene ID" value="AET6Gv20214700"/>
</dbReference>
<dbReference type="Gramene" id="AET6Gv20214700.4">
    <property type="protein sequence ID" value="AET6Gv20214700.4"/>
    <property type="gene ID" value="AET6Gv20214700"/>
</dbReference>
<keyword evidence="2" id="KW-1185">Reference proteome</keyword>
<reference evidence="1" key="4">
    <citation type="submission" date="2019-03" db="UniProtKB">
        <authorList>
            <consortium name="EnsemblPlants"/>
        </authorList>
    </citation>
    <scope>IDENTIFICATION</scope>
</reference>